<name>A0A1M5FDY2_9FLAO</name>
<reference evidence="2" key="1">
    <citation type="submission" date="2016-11" db="EMBL/GenBank/DDBJ databases">
        <authorList>
            <person name="Varghese N."/>
            <person name="Submissions S."/>
        </authorList>
    </citation>
    <scope>NUCLEOTIDE SEQUENCE [LARGE SCALE GENOMIC DNA]</scope>
    <source>
        <strain evidence="2">DSM 17963</strain>
    </source>
</reference>
<sequence length="62" mass="7465">MKTLNSIAVEYLLRNDSQKDNIKSEEISREIRRINAEQDRKVQKSLLFQMYDPELEREFSFA</sequence>
<keyword evidence="2" id="KW-1185">Reference proteome</keyword>
<evidence type="ECO:0000313" key="1">
    <source>
        <dbReference type="EMBL" id="SHF89332.1"/>
    </source>
</evidence>
<organism evidence="1 2">
    <name type="scientific">Flavobacterium defluvii</name>
    <dbReference type="NCBI Taxonomy" id="370979"/>
    <lineage>
        <taxon>Bacteria</taxon>
        <taxon>Pseudomonadati</taxon>
        <taxon>Bacteroidota</taxon>
        <taxon>Flavobacteriia</taxon>
        <taxon>Flavobacteriales</taxon>
        <taxon>Flavobacteriaceae</taxon>
        <taxon>Flavobacterium</taxon>
    </lineage>
</organism>
<dbReference type="EMBL" id="FQWC01000001">
    <property type="protein sequence ID" value="SHF89332.1"/>
    <property type="molecule type" value="Genomic_DNA"/>
</dbReference>
<dbReference type="RefSeq" id="WP_073412926.1">
    <property type="nucleotide sequence ID" value="NZ_FQWC01000001.1"/>
</dbReference>
<dbReference type="Proteomes" id="UP000184071">
    <property type="component" value="Unassembled WGS sequence"/>
</dbReference>
<dbReference type="AlphaFoldDB" id="A0A1M5FDY2"/>
<gene>
    <name evidence="1" type="ORF">SAMN05443663_101436</name>
</gene>
<evidence type="ECO:0000313" key="2">
    <source>
        <dbReference type="Proteomes" id="UP000184071"/>
    </source>
</evidence>
<protein>
    <submittedName>
        <fullName evidence="1">Uncharacterized protein</fullName>
    </submittedName>
</protein>
<proteinExistence type="predicted"/>
<dbReference type="OrthoDB" id="1366820at2"/>
<accession>A0A1M5FDY2</accession>